<comment type="caution">
    <text evidence="12">The sequence shown here is derived from an EMBL/GenBank/DDBJ whole genome shotgun (WGS) entry which is preliminary data.</text>
</comment>
<evidence type="ECO:0000256" key="6">
    <source>
        <dbReference type="ARBA" id="ARBA00023034"/>
    </source>
</evidence>
<dbReference type="PROSITE" id="PS00989">
    <property type="entry name" value="CLAT_ADAPTOR_S"/>
    <property type="match status" value="1"/>
</dbReference>
<evidence type="ECO:0000256" key="1">
    <source>
        <dbReference type="ARBA" id="ARBA00004156"/>
    </source>
</evidence>
<dbReference type="InterPro" id="IPR000804">
    <property type="entry name" value="Clathrin_sm-chain_CS"/>
</dbReference>
<keyword evidence="4" id="KW-0813">Transport</keyword>
<dbReference type="PANTHER" id="PTHR11753">
    <property type="entry name" value="ADAPTOR COMPLEXES SMALL SUBUNIT FAMILY"/>
    <property type="match status" value="1"/>
</dbReference>
<evidence type="ECO:0000256" key="9">
    <source>
        <dbReference type="SAM" id="Coils"/>
    </source>
</evidence>
<gene>
    <name evidence="12" type="ORF">DUNSADRAFT_1454</name>
</gene>
<dbReference type="Pfam" id="PF01217">
    <property type="entry name" value="Clat_adaptor_s"/>
    <property type="match status" value="1"/>
</dbReference>
<dbReference type="Proteomes" id="UP000815325">
    <property type="component" value="Unassembled WGS sequence"/>
</dbReference>
<dbReference type="InterPro" id="IPR016635">
    <property type="entry name" value="AP_complex_ssu"/>
</dbReference>
<keyword evidence="9" id="KW-0175">Coiled coil</keyword>
<evidence type="ECO:0000313" key="12">
    <source>
        <dbReference type="EMBL" id="KAF5839141.1"/>
    </source>
</evidence>
<evidence type="ECO:0000256" key="3">
    <source>
        <dbReference type="ARBA" id="ARBA00006972"/>
    </source>
</evidence>
<keyword evidence="5" id="KW-0653">Protein transport</keyword>
<evidence type="ECO:0000259" key="11">
    <source>
        <dbReference type="Pfam" id="PF01217"/>
    </source>
</evidence>
<dbReference type="Gene3D" id="3.30.450.60">
    <property type="match status" value="1"/>
</dbReference>
<sequence>MQLHCPNLSIRRTKPPELSSSCVICVPGPVVRKKVSSTCSRHKPAKFSHSSLSIELQAARRACKPLRSLMWDGSGGDMTLSEQLLSLREQDSMDEEEGPMATVNFHLRYKTNFGQGIKLIGSDPKLGECYMGGFWKEAKRLQGELMQKNGENQGLRNELSQLRMELSLEQQSRTQIMSQMKELKVENAGLKNRLAQKTVELNRTLSEVLDMLDAGMLDGDDVLGVNGEAGSAEEDEDARWLSQRGLGAGLGSSGNDYGSDSEYGSRFPGNNLGDTSSSYSSATNYCDNSWNDFSSSNDQGVNISGEYDSSSSGEYSYNGRYQSRPSDILFGEVAAEGQGMGEPKKPLVGWEADAEAQAQAAELQQYELQRSNSTRGYSSWRSSEEEVPSSSSLGVVGPEPLVLRRGWTAISRMIHFLILMSRQGKVRLAKWYSTYSQKERAKTIKETTGLVLARPLRLCNFLDWRGMKLIYKRYASLYFVCGVDAGDNELITLEIIHEFVEVLDRYFGNVCELDLIFNFHKAYYILDELLVAGNHHMAHFDFCRMLFQLK</sequence>
<keyword evidence="13" id="KW-1185">Reference proteome</keyword>
<evidence type="ECO:0000256" key="2">
    <source>
        <dbReference type="ARBA" id="ARBA00004555"/>
    </source>
</evidence>
<protein>
    <submittedName>
        <fullName evidence="12">Clathrin adaptor complex small chain-domain-containing protein</fullName>
    </submittedName>
</protein>
<keyword evidence="6" id="KW-0333">Golgi apparatus</keyword>
<dbReference type="EMBL" id="MU069553">
    <property type="protein sequence ID" value="KAF5839141.1"/>
    <property type="molecule type" value="Genomic_DNA"/>
</dbReference>
<reference evidence="12" key="1">
    <citation type="submission" date="2017-08" db="EMBL/GenBank/DDBJ databases">
        <authorList>
            <person name="Polle J.E."/>
            <person name="Barry K."/>
            <person name="Cushman J."/>
            <person name="Schmutz J."/>
            <person name="Tran D."/>
            <person name="Hathwaick L.T."/>
            <person name="Yim W.C."/>
            <person name="Jenkins J."/>
            <person name="Mckie-Krisberg Z.M."/>
            <person name="Prochnik S."/>
            <person name="Lindquist E."/>
            <person name="Dockter R.B."/>
            <person name="Adam C."/>
            <person name="Molina H."/>
            <person name="Bunkerborg J."/>
            <person name="Jin E."/>
            <person name="Buchheim M."/>
            <person name="Magnuson J."/>
        </authorList>
    </citation>
    <scope>NUCLEOTIDE SEQUENCE</scope>
    <source>
        <strain evidence="12">CCAP 19/18</strain>
    </source>
</reference>
<keyword evidence="8" id="KW-0968">Cytoplasmic vesicle</keyword>
<feature type="domain" description="AP complex mu/sigma subunit" evidence="11">
    <location>
        <begin position="413"/>
        <end position="534"/>
    </location>
</feature>
<name>A0ABQ7GX08_DUNSA</name>
<comment type="similarity">
    <text evidence="3">Belongs to the adaptor complexes small subunit family.</text>
</comment>
<proteinExistence type="inferred from homology"/>
<evidence type="ECO:0000256" key="4">
    <source>
        <dbReference type="ARBA" id="ARBA00022448"/>
    </source>
</evidence>
<dbReference type="InterPro" id="IPR022775">
    <property type="entry name" value="AP_mu_sigma_su"/>
</dbReference>
<evidence type="ECO:0000313" key="13">
    <source>
        <dbReference type="Proteomes" id="UP000815325"/>
    </source>
</evidence>
<feature type="coiled-coil region" evidence="9">
    <location>
        <begin position="138"/>
        <end position="200"/>
    </location>
</feature>
<dbReference type="InterPro" id="IPR011012">
    <property type="entry name" value="Longin-like_dom_sf"/>
</dbReference>
<evidence type="ECO:0000256" key="10">
    <source>
        <dbReference type="SAM" id="MobiDB-lite"/>
    </source>
</evidence>
<organism evidence="12 13">
    <name type="scientific">Dunaliella salina</name>
    <name type="common">Green alga</name>
    <name type="synonym">Protococcus salinus</name>
    <dbReference type="NCBI Taxonomy" id="3046"/>
    <lineage>
        <taxon>Eukaryota</taxon>
        <taxon>Viridiplantae</taxon>
        <taxon>Chlorophyta</taxon>
        <taxon>core chlorophytes</taxon>
        <taxon>Chlorophyceae</taxon>
        <taxon>CS clade</taxon>
        <taxon>Chlamydomonadales</taxon>
        <taxon>Dunaliellaceae</taxon>
        <taxon>Dunaliella</taxon>
    </lineage>
</organism>
<evidence type="ECO:0000256" key="7">
    <source>
        <dbReference type="ARBA" id="ARBA00023136"/>
    </source>
</evidence>
<keyword evidence="7" id="KW-0472">Membrane</keyword>
<dbReference type="SUPFAM" id="SSF64356">
    <property type="entry name" value="SNARE-like"/>
    <property type="match status" value="1"/>
</dbReference>
<dbReference type="CDD" id="cd14831">
    <property type="entry name" value="AP1_sigma"/>
    <property type="match status" value="1"/>
</dbReference>
<comment type="subcellular location">
    <subcellularLocation>
        <location evidence="1">Cytoplasmic vesicle membrane</location>
    </subcellularLocation>
    <subcellularLocation>
        <location evidence="2">Golgi apparatus</location>
    </subcellularLocation>
</comment>
<feature type="region of interest" description="Disordered" evidence="10">
    <location>
        <begin position="251"/>
        <end position="271"/>
    </location>
</feature>
<accession>A0ABQ7GX08</accession>
<evidence type="ECO:0000256" key="8">
    <source>
        <dbReference type="ARBA" id="ARBA00023329"/>
    </source>
</evidence>
<evidence type="ECO:0000256" key="5">
    <source>
        <dbReference type="ARBA" id="ARBA00022927"/>
    </source>
</evidence>
<dbReference type="InterPro" id="IPR044733">
    <property type="entry name" value="AP1_sigma"/>
</dbReference>